<keyword evidence="2" id="KW-0548">Nucleotidyltransferase</keyword>
<dbReference type="InterPro" id="IPR003593">
    <property type="entry name" value="AAA+_ATPase"/>
</dbReference>
<evidence type="ECO:0000313" key="5">
    <source>
        <dbReference type="EMBL" id="MPL62252.1"/>
    </source>
</evidence>
<evidence type="ECO:0000259" key="4">
    <source>
        <dbReference type="SMART" id="SM00382"/>
    </source>
</evidence>
<proteinExistence type="predicted"/>
<dbReference type="EMBL" id="VSSQ01000017">
    <property type="protein sequence ID" value="MPL62252.1"/>
    <property type="molecule type" value="Genomic_DNA"/>
</dbReference>
<dbReference type="NCBIfam" id="TIGR02397">
    <property type="entry name" value="dnaX_nterm"/>
    <property type="match status" value="1"/>
</dbReference>
<keyword evidence="5" id="KW-0378">Hydrolase</keyword>
<keyword evidence="2" id="KW-0808">Transferase</keyword>
<dbReference type="SMART" id="SM00382">
    <property type="entry name" value="AAA"/>
    <property type="match status" value="1"/>
</dbReference>
<dbReference type="InterPro" id="IPR027417">
    <property type="entry name" value="P-loop_NTPase"/>
</dbReference>
<keyword evidence="5" id="KW-0067">ATP-binding</keyword>
<dbReference type="GO" id="GO:0004386">
    <property type="term" value="F:helicase activity"/>
    <property type="evidence" value="ECO:0007669"/>
    <property type="project" value="UniProtKB-KW"/>
</dbReference>
<gene>
    <name evidence="5" type="primary">ruvB_6</name>
    <name evidence="5" type="ORF">SDC9_07863</name>
</gene>
<keyword evidence="5" id="KW-0347">Helicase</keyword>
<keyword evidence="5" id="KW-0547">Nucleotide-binding</keyword>
<dbReference type="Gene3D" id="3.40.50.300">
    <property type="entry name" value="P-loop containing nucleotide triphosphate hydrolases"/>
    <property type="match status" value="1"/>
</dbReference>
<dbReference type="GO" id="GO:0005524">
    <property type="term" value="F:ATP binding"/>
    <property type="evidence" value="ECO:0007669"/>
    <property type="project" value="InterPro"/>
</dbReference>
<comment type="caution">
    <text evidence="5">The sequence shown here is derived from an EMBL/GenBank/DDBJ whole genome shotgun (WGS) entry which is preliminary data.</text>
</comment>
<dbReference type="GO" id="GO:0003887">
    <property type="term" value="F:DNA-directed DNA polymerase activity"/>
    <property type="evidence" value="ECO:0007669"/>
    <property type="project" value="UniProtKB-KW"/>
</dbReference>
<accession>A0A644T7T1</accession>
<dbReference type="PANTHER" id="PTHR11669">
    <property type="entry name" value="REPLICATION FACTOR C / DNA POLYMERASE III GAMMA-TAU SUBUNIT"/>
    <property type="match status" value="1"/>
</dbReference>
<dbReference type="GO" id="GO:0009360">
    <property type="term" value="C:DNA polymerase III complex"/>
    <property type="evidence" value="ECO:0007669"/>
    <property type="project" value="InterPro"/>
</dbReference>
<dbReference type="PANTHER" id="PTHR11669:SF0">
    <property type="entry name" value="PROTEIN STICHEL-LIKE 2"/>
    <property type="match status" value="1"/>
</dbReference>
<dbReference type="InterPro" id="IPR012763">
    <property type="entry name" value="DNA_pol_III_sug/sutau_N"/>
</dbReference>
<comment type="catalytic activity">
    <reaction evidence="3">
        <text>DNA(n) + a 2'-deoxyribonucleoside 5'-triphosphate = DNA(n+1) + diphosphate</text>
        <dbReference type="Rhea" id="RHEA:22508"/>
        <dbReference type="Rhea" id="RHEA-COMP:17339"/>
        <dbReference type="Rhea" id="RHEA-COMP:17340"/>
        <dbReference type="ChEBI" id="CHEBI:33019"/>
        <dbReference type="ChEBI" id="CHEBI:61560"/>
        <dbReference type="ChEBI" id="CHEBI:173112"/>
        <dbReference type="EC" id="2.7.7.7"/>
    </reaction>
</comment>
<dbReference type="AlphaFoldDB" id="A0A644T7T1"/>
<dbReference type="SUPFAM" id="SSF52540">
    <property type="entry name" value="P-loop containing nucleoside triphosphate hydrolases"/>
    <property type="match status" value="1"/>
</dbReference>
<evidence type="ECO:0000256" key="1">
    <source>
        <dbReference type="ARBA" id="ARBA00012417"/>
    </source>
</evidence>
<protein>
    <recommendedName>
        <fullName evidence="1">DNA-directed DNA polymerase</fullName>
        <ecNumber evidence="1">2.7.7.7</ecNumber>
    </recommendedName>
</protein>
<dbReference type="CDD" id="cd00009">
    <property type="entry name" value="AAA"/>
    <property type="match status" value="1"/>
</dbReference>
<dbReference type="GO" id="GO:0006261">
    <property type="term" value="P:DNA-templated DNA replication"/>
    <property type="evidence" value="ECO:0007669"/>
    <property type="project" value="TreeGrafter"/>
</dbReference>
<feature type="domain" description="AAA+ ATPase" evidence="4">
    <location>
        <begin position="49"/>
        <end position="170"/>
    </location>
</feature>
<organism evidence="5">
    <name type="scientific">bioreactor metagenome</name>
    <dbReference type="NCBI Taxonomy" id="1076179"/>
    <lineage>
        <taxon>unclassified sequences</taxon>
        <taxon>metagenomes</taxon>
        <taxon>ecological metagenomes</taxon>
    </lineage>
</organism>
<keyword evidence="2" id="KW-0239">DNA-directed DNA polymerase</keyword>
<dbReference type="Gene3D" id="1.10.8.60">
    <property type="match status" value="1"/>
</dbReference>
<evidence type="ECO:0000256" key="3">
    <source>
        <dbReference type="ARBA" id="ARBA00049244"/>
    </source>
</evidence>
<evidence type="ECO:0000256" key="2">
    <source>
        <dbReference type="ARBA" id="ARBA00022932"/>
    </source>
</evidence>
<name>A0A644T7T1_9ZZZZ</name>
<dbReference type="InterPro" id="IPR050238">
    <property type="entry name" value="DNA_Rep/Repair_Clamp_Loader"/>
</dbReference>
<dbReference type="Pfam" id="PF13177">
    <property type="entry name" value="DNA_pol3_delta2"/>
    <property type="match status" value="2"/>
</dbReference>
<reference evidence="5" key="1">
    <citation type="submission" date="2019-08" db="EMBL/GenBank/DDBJ databases">
        <authorList>
            <person name="Kucharzyk K."/>
            <person name="Murdoch R.W."/>
            <person name="Higgins S."/>
            <person name="Loffler F."/>
        </authorList>
    </citation>
    <scope>NUCLEOTIDE SEQUENCE</scope>
</reference>
<dbReference type="GO" id="GO:0016787">
    <property type="term" value="F:hydrolase activity"/>
    <property type="evidence" value="ECO:0007669"/>
    <property type="project" value="UniProtKB-KW"/>
</dbReference>
<dbReference type="EC" id="2.7.7.7" evidence="1"/>
<sequence>MKDEKTTQKDEDVRHLALYRKYRPQEFKEVLGQDLAIQVLETAIEQDKIYHAYIFAGDRGTGKTTVARIFAKNIGCSQDDIFELDAASNNKVEDIRLIIDATQASTFGSRYKVYILDEAHMLSKSAFNALLKTLEEPPSHVIFILATTDKYKIPDTIISRCQEIDFVSPSIKNLEKLITSVTKKEEIEIDSEAKKKIAEEGRGSFRDTLSVLEKILNTLNKKEISIEDVKELFGTVEDDEIFNILEAVAEKNVYKLLTSLNNLKLETSQIVDRVYVEIVKMFELSLFMRYLSVDEAKEIFMGQAGEKLLKKTKALAEKHPKVISSNNLYSLLEIEKELNQNSNLKKSILKTGLIRILENVV</sequence>